<organism evidence="2 3">
    <name type="scientific">Meripilus lineatus</name>
    <dbReference type="NCBI Taxonomy" id="2056292"/>
    <lineage>
        <taxon>Eukaryota</taxon>
        <taxon>Fungi</taxon>
        <taxon>Dikarya</taxon>
        <taxon>Basidiomycota</taxon>
        <taxon>Agaricomycotina</taxon>
        <taxon>Agaricomycetes</taxon>
        <taxon>Polyporales</taxon>
        <taxon>Meripilaceae</taxon>
        <taxon>Meripilus</taxon>
    </lineage>
</organism>
<accession>A0AAD5UTX2</accession>
<dbReference type="EMBL" id="JANAWD010000692">
    <property type="protein sequence ID" value="KAJ3476570.1"/>
    <property type="molecule type" value="Genomic_DNA"/>
</dbReference>
<dbReference type="InterPro" id="IPR004045">
    <property type="entry name" value="Glutathione_S-Trfase_N"/>
</dbReference>
<name>A0AAD5UTX2_9APHY</name>
<gene>
    <name evidence="2" type="ORF">NLI96_g11066</name>
</gene>
<evidence type="ECO:0000313" key="3">
    <source>
        <dbReference type="Proteomes" id="UP001212997"/>
    </source>
</evidence>
<dbReference type="Gene3D" id="3.40.30.10">
    <property type="entry name" value="Glutaredoxin"/>
    <property type="match status" value="1"/>
</dbReference>
<dbReference type="InterPro" id="IPR036249">
    <property type="entry name" value="Thioredoxin-like_sf"/>
</dbReference>
<dbReference type="PROSITE" id="PS50404">
    <property type="entry name" value="GST_NTER"/>
    <property type="match status" value="1"/>
</dbReference>
<protein>
    <recommendedName>
        <fullName evidence="1">GST N-terminal domain-containing protein</fullName>
    </recommendedName>
</protein>
<dbReference type="AlphaFoldDB" id="A0AAD5UTX2"/>
<comment type="caution">
    <text evidence="2">The sequence shown here is derived from an EMBL/GenBank/DDBJ whole genome shotgun (WGS) entry which is preliminary data.</text>
</comment>
<dbReference type="CDD" id="cd00570">
    <property type="entry name" value="GST_N_family"/>
    <property type="match status" value="1"/>
</dbReference>
<dbReference type="Pfam" id="PF13417">
    <property type="entry name" value="GST_N_3"/>
    <property type="match status" value="1"/>
</dbReference>
<sequence>MSKPVLYTFGLSVWSAVPEIAAVELGYAPDAIEVRILNLVEGANFSPEFLSLNPNATLPTLVVDGKPYVNTTEVTRYLIEHAPKKVAPGSTAFIDRIHEDPLDPNFILLTARNEDELKAVASGFPLQFVQNRQNALDKYSQTPEAAAFKEFYDNKKTANGGVLAIYKGEVPEDVKTGFFNTSSRHWKNITDYITKELPGLLPDSGFIGGETPGEDDFHLAAWLARVAFVTGGNPNKGGYASLEKETKESIPKKVATYWDAWTERPGWKKVYAESLH</sequence>
<evidence type="ECO:0000259" key="1">
    <source>
        <dbReference type="PROSITE" id="PS50404"/>
    </source>
</evidence>
<keyword evidence="3" id="KW-1185">Reference proteome</keyword>
<feature type="domain" description="GST N-terminal" evidence="1">
    <location>
        <begin position="2"/>
        <end position="86"/>
    </location>
</feature>
<dbReference type="Proteomes" id="UP001212997">
    <property type="component" value="Unassembled WGS sequence"/>
</dbReference>
<evidence type="ECO:0000313" key="2">
    <source>
        <dbReference type="EMBL" id="KAJ3476570.1"/>
    </source>
</evidence>
<reference evidence="2" key="1">
    <citation type="submission" date="2022-07" db="EMBL/GenBank/DDBJ databases">
        <title>Genome Sequence of Physisporinus lineatus.</title>
        <authorList>
            <person name="Buettner E."/>
        </authorList>
    </citation>
    <scope>NUCLEOTIDE SEQUENCE</scope>
    <source>
        <strain evidence="2">VT162</strain>
    </source>
</reference>
<dbReference type="SUPFAM" id="SSF52833">
    <property type="entry name" value="Thioredoxin-like"/>
    <property type="match status" value="1"/>
</dbReference>
<proteinExistence type="predicted"/>